<keyword evidence="1" id="KW-0472">Membrane</keyword>
<protein>
    <submittedName>
        <fullName evidence="2">Membrane protein</fullName>
    </submittedName>
</protein>
<reference evidence="2 3" key="1">
    <citation type="submission" date="2016-04" db="EMBL/GenBank/DDBJ databases">
        <authorList>
            <person name="Peeters C."/>
        </authorList>
    </citation>
    <scope>NUCLEOTIDE SEQUENCE [LARGE SCALE GENOMIC DNA]</scope>
    <source>
        <strain evidence="2">LMG 29311</strain>
    </source>
</reference>
<comment type="caution">
    <text evidence="2">The sequence shown here is derived from an EMBL/GenBank/DDBJ whole genome shotgun (WGS) entry which is preliminary data.</text>
</comment>
<sequence>MKPYVFGIGVLLMLSFSLIGIQCIALNVLRLFNVRYARPIAFVIGVAVMVALVMALAWSVPPRG</sequence>
<feature type="transmembrane region" description="Helical" evidence="1">
    <location>
        <begin position="40"/>
        <end position="60"/>
    </location>
</feature>
<gene>
    <name evidence="2" type="ORF">UA18_00966</name>
</gene>
<evidence type="ECO:0000256" key="1">
    <source>
        <dbReference type="SAM" id="Phobius"/>
    </source>
</evidence>
<evidence type="ECO:0000313" key="2">
    <source>
        <dbReference type="EMBL" id="SAJ95145.1"/>
    </source>
</evidence>
<keyword evidence="1" id="KW-1133">Transmembrane helix</keyword>
<keyword evidence="1" id="KW-0812">Transmembrane</keyword>
<organism evidence="2 3">
    <name type="scientific">Burkholderia multivorans</name>
    <dbReference type="NCBI Taxonomy" id="87883"/>
    <lineage>
        <taxon>Bacteria</taxon>
        <taxon>Pseudomonadati</taxon>
        <taxon>Pseudomonadota</taxon>
        <taxon>Betaproteobacteria</taxon>
        <taxon>Burkholderiales</taxon>
        <taxon>Burkholderiaceae</taxon>
        <taxon>Burkholderia</taxon>
        <taxon>Burkholderia cepacia complex</taxon>
    </lineage>
</organism>
<dbReference type="Proteomes" id="UP000196218">
    <property type="component" value="Unassembled WGS sequence"/>
</dbReference>
<evidence type="ECO:0000313" key="3">
    <source>
        <dbReference type="Proteomes" id="UP000196218"/>
    </source>
</evidence>
<accession>A0ABD7L7R0</accession>
<feature type="transmembrane region" description="Helical" evidence="1">
    <location>
        <begin position="6"/>
        <end position="28"/>
    </location>
</feature>
<dbReference type="EMBL" id="FKJW01000002">
    <property type="protein sequence ID" value="SAJ95145.1"/>
    <property type="molecule type" value="Genomic_DNA"/>
</dbReference>
<proteinExistence type="predicted"/>
<name>A0ABD7L7R0_9BURK</name>
<dbReference type="RefSeq" id="WP_088925254.1">
    <property type="nucleotide sequence ID" value="NZ_CADFGW010000018.1"/>
</dbReference>
<dbReference type="AlphaFoldDB" id="A0ABD7L7R0"/>